<dbReference type="RefSeq" id="WP_123929054.1">
    <property type="nucleotide sequence ID" value="NZ_RKRE01000002.1"/>
</dbReference>
<organism evidence="2 3">
    <name type="scientific">Thermodesulfitimonas autotrophica</name>
    <dbReference type="NCBI Taxonomy" id="1894989"/>
    <lineage>
        <taxon>Bacteria</taxon>
        <taxon>Bacillati</taxon>
        <taxon>Bacillota</taxon>
        <taxon>Clostridia</taxon>
        <taxon>Thermoanaerobacterales</taxon>
        <taxon>Thermoanaerobacteraceae</taxon>
        <taxon>Thermodesulfitimonas</taxon>
    </lineage>
</organism>
<comment type="caution">
    <text evidence="2">The sequence shown here is derived from an EMBL/GenBank/DDBJ whole genome shotgun (WGS) entry which is preliminary data.</text>
</comment>
<dbReference type="EMBL" id="RKRE01000002">
    <property type="protein sequence ID" value="RPF46796.1"/>
    <property type="molecule type" value="Genomic_DNA"/>
</dbReference>
<name>A0A3N5ANM9_9THEO</name>
<dbReference type="Gene3D" id="6.10.140.1110">
    <property type="match status" value="1"/>
</dbReference>
<sequence length="134" mass="15368">MDRITVTRPVIIKARVTEKYKEFLLARLAAAIEEADREVQRVEFQAKRLHAEKKGRPVPAEIEQLERVRREKVAEKQRLQHQYEALKQLPPGAEIIQGRTESLVEIGIGDDAKRLNPVEIVIEEGKVIALREQG</sequence>
<evidence type="ECO:0000313" key="3">
    <source>
        <dbReference type="Proteomes" id="UP000282654"/>
    </source>
</evidence>
<keyword evidence="1" id="KW-0175">Coiled coil</keyword>
<dbReference type="OrthoDB" id="1682134at2"/>
<evidence type="ECO:0000256" key="1">
    <source>
        <dbReference type="SAM" id="Coils"/>
    </source>
</evidence>
<dbReference type="Pfam" id="PF11068">
    <property type="entry name" value="YlqD"/>
    <property type="match status" value="1"/>
</dbReference>
<reference evidence="2 3" key="1">
    <citation type="submission" date="2018-11" db="EMBL/GenBank/DDBJ databases">
        <title>Genomic Encyclopedia of Type Strains, Phase IV (KMG-IV): sequencing the most valuable type-strain genomes for metagenomic binning, comparative biology and taxonomic classification.</title>
        <authorList>
            <person name="Goeker M."/>
        </authorList>
    </citation>
    <scope>NUCLEOTIDE SEQUENCE [LARGE SCALE GENOMIC DNA]</scope>
    <source>
        <strain evidence="2 3">DSM 102936</strain>
    </source>
</reference>
<evidence type="ECO:0000313" key="2">
    <source>
        <dbReference type="EMBL" id="RPF46796.1"/>
    </source>
</evidence>
<dbReference type="InterPro" id="IPR021297">
    <property type="entry name" value="YlqD"/>
</dbReference>
<gene>
    <name evidence="2" type="ORF">EDD75_1054</name>
</gene>
<proteinExistence type="predicted"/>
<feature type="coiled-coil region" evidence="1">
    <location>
        <begin position="25"/>
        <end position="89"/>
    </location>
</feature>
<protein>
    <submittedName>
        <fullName evidence="2">YlqD protein</fullName>
    </submittedName>
</protein>
<dbReference type="Proteomes" id="UP000282654">
    <property type="component" value="Unassembled WGS sequence"/>
</dbReference>
<dbReference type="AlphaFoldDB" id="A0A3N5ANM9"/>
<keyword evidence="3" id="KW-1185">Reference proteome</keyword>
<accession>A0A3N5ANM9</accession>